<accession>E6QJL2</accession>
<keyword evidence="1" id="KW-1133">Transmembrane helix</keyword>
<feature type="transmembrane region" description="Helical" evidence="1">
    <location>
        <begin position="89"/>
        <end position="115"/>
    </location>
</feature>
<organism evidence="2">
    <name type="scientific">mine drainage metagenome</name>
    <dbReference type="NCBI Taxonomy" id="410659"/>
    <lineage>
        <taxon>unclassified sequences</taxon>
        <taxon>metagenomes</taxon>
        <taxon>ecological metagenomes</taxon>
    </lineage>
</organism>
<evidence type="ECO:0000313" key="2">
    <source>
        <dbReference type="EMBL" id="CBI07429.1"/>
    </source>
</evidence>
<reference evidence="2" key="1">
    <citation type="submission" date="2009-10" db="EMBL/GenBank/DDBJ databases">
        <title>Diversity of trophic interactions inside an arsenic-rich microbial ecosystem.</title>
        <authorList>
            <person name="Bertin P.N."/>
            <person name="Heinrich-Salmeron A."/>
            <person name="Pelletier E."/>
            <person name="Goulhen-Chollet F."/>
            <person name="Arsene-Ploetze F."/>
            <person name="Gallien S."/>
            <person name="Calteau A."/>
            <person name="Vallenet D."/>
            <person name="Casiot C."/>
            <person name="Chane-Woon-Ming B."/>
            <person name="Giloteaux L."/>
            <person name="Barakat M."/>
            <person name="Bonnefoy V."/>
            <person name="Bruneel O."/>
            <person name="Chandler M."/>
            <person name="Cleiss J."/>
            <person name="Duran R."/>
            <person name="Elbaz-Poulichet F."/>
            <person name="Fonknechten N."/>
            <person name="Lauga B."/>
            <person name="Mornico D."/>
            <person name="Ortet P."/>
            <person name="Schaeffer C."/>
            <person name="Siguier P."/>
            <person name="Alexander Thil Smith A."/>
            <person name="Van Dorsselaer A."/>
            <person name="Weissenbach J."/>
            <person name="Medigue C."/>
            <person name="Le Paslier D."/>
        </authorList>
    </citation>
    <scope>NUCLEOTIDE SEQUENCE</scope>
</reference>
<name>E6QJL2_9ZZZZ</name>
<evidence type="ECO:0000256" key="1">
    <source>
        <dbReference type="SAM" id="Phobius"/>
    </source>
</evidence>
<dbReference type="EMBL" id="CABQ01000088">
    <property type="protein sequence ID" value="CBI07429.1"/>
    <property type="molecule type" value="Genomic_DNA"/>
</dbReference>
<gene>
    <name evidence="2" type="ORF">CARN6_0762</name>
</gene>
<dbReference type="AlphaFoldDB" id="E6QJL2"/>
<sequence length="174" mass="19750">MFLLKCRTPEGCERRCSRRNRHDHLYVSRGLPLGYRVSDTGKRLVAELTPGQYSEHAHAGTQPIGGCGEPPVRPRRTAFIIWLRVTWRLFIASVIVMAVAMLLFGESIVASFPALGRRHLMGYRRDGFLGRILARPDIGDRDKSVLFLDSGFGAYVVGHISTIMWRFKICGYWI</sequence>
<proteinExistence type="predicted"/>
<protein>
    <submittedName>
        <fullName evidence="2">Uncharacterized protein</fullName>
    </submittedName>
</protein>
<keyword evidence="1" id="KW-0472">Membrane</keyword>
<keyword evidence="1" id="KW-0812">Transmembrane</keyword>
<comment type="caution">
    <text evidence="2">The sequence shown here is derived from an EMBL/GenBank/DDBJ whole genome shotgun (WGS) entry which is preliminary data.</text>
</comment>